<evidence type="ECO:0000256" key="1">
    <source>
        <dbReference type="SAM" id="MobiDB-lite"/>
    </source>
</evidence>
<comment type="caution">
    <text evidence="2">The sequence shown here is derived from an EMBL/GenBank/DDBJ whole genome shotgun (WGS) entry which is preliminary data.</text>
</comment>
<accession>A0ABQ4CG21</accession>
<dbReference type="Proteomes" id="UP000624325">
    <property type="component" value="Unassembled WGS sequence"/>
</dbReference>
<feature type="compositionally biased region" description="Basic and acidic residues" evidence="1">
    <location>
        <begin position="152"/>
        <end position="177"/>
    </location>
</feature>
<protein>
    <submittedName>
        <fullName evidence="2">Uncharacterized protein</fullName>
    </submittedName>
</protein>
<sequence length="284" mass="31027">MPFPWSLKMSAVLAEQSAALNKGDQAGFLAPAAGNAEVEAALKRRFTGLRALGVADVQQVVNTGPDRVGESLRWNTQIRFDYCLGGTGCDVDGPVMDTAWEETADGVKLVDIDPTLYGPRPWEADDLVVRKLLGLRVGVAGRGHRPRGAARRLPDRPDRHAAAPRDDPPRDARPRADQRRRRRRLVAERGHRIGRRGERCECARLPGPRHGDDADGEISAKYGLSYYASRCIDEKYGRKKLPALVDAVLRNGEDAAAASQRILGAKWTAVESACLSYSRKAAGL</sequence>
<evidence type="ECO:0000313" key="2">
    <source>
        <dbReference type="EMBL" id="GIF61406.1"/>
    </source>
</evidence>
<reference evidence="2 3" key="1">
    <citation type="submission" date="2021-01" db="EMBL/GenBank/DDBJ databases">
        <title>Whole genome shotgun sequence of Asanoa iriomotensis NBRC 100142.</title>
        <authorList>
            <person name="Komaki H."/>
            <person name="Tamura T."/>
        </authorList>
    </citation>
    <scope>NUCLEOTIDE SEQUENCE [LARGE SCALE GENOMIC DNA]</scope>
    <source>
        <strain evidence="2 3">NBRC 100142</strain>
    </source>
</reference>
<evidence type="ECO:0000313" key="3">
    <source>
        <dbReference type="Proteomes" id="UP000624325"/>
    </source>
</evidence>
<organism evidence="2 3">
    <name type="scientific">Asanoa iriomotensis</name>
    <dbReference type="NCBI Taxonomy" id="234613"/>
    <lineage>
        <taxon>Bacteria</taxon>
        <taxon>Bacillati</taxon>
        <taxon>Actinomycetota</taxon>
        <taxon>Actinomycetes</taxon>
        <taxon>Micromonosporales</taxon>
        <taxon>Micromonosporaceae</taxon>
        <taxon>Asanoa</taxon>
    </lineage>
</organism>
<proteinExistence type="predicted"/>
<dbReference type="EMBL" id="BONC01000103">
    <property type="protein sequence ID" value="GIF61406.1"/>
    <property type="molecule type" value="Genomic_DNA"/>
</dbReference>
<name>A0ABQ4CG21_9ACTN</name>
<gene>
    <name evidence="2" type="ORF">Air01nite_75010</name>
</gene>
<keyword evidence="3" id="KW-1185">Reference proteome</keyword>
<feature type="region of interest" description="Disordered" evidence="1">
    <location>
        <begin position="142"/>
        <end position="188"/>
    </location>
</feature>